<dbReference type="PANTHER" id="PTHR10996:SF178">
    <property type="entry name" value="2-HYDROXYACID DEHYDROGENASE YGL185C-RELATED"/>
    <property type="match status" value="1"/>
</dbReference>
<dbReference type="RefSeq" id="WP_076434408.1">
    <property type="nucleotide sequence ID" value="NZ_FTNI01000006.1"/>
</dbReference>
<dbReference type="Proteomes" id="UP000186096">
    <property type="component" value="Unassembled WGS sequence"/>
</dbReference>
<dbReference type="SUPFAM" id="SSF51735">
    <property type="entry name" value="NAD(P)-binding Rossmann-fold domains"/>
    <property type="match status" value="1"/>
</dbReference>
<evidence type="ECO:0000313" key="8">
    <source>
        <dbReference type="Proteomes" id="UP000186096"/>
    </source>
</evidence>
<name>A0A1N6YE61_9ACTN</name>
<dbReference type="InterPro" id="IPR050223">
    <property type="entry name" value="D-isomer_2-hydroxyacid_DH"/>
</dbReference>
<dbReference type="STRING" id="58117.SAMN05421833_106108"/>
<evidence type="ECO:0000256" key="1">
    <source>
        <dbReference type="ARBA" id="ARBA00005854"/>
    </source>
</evidence>
<evidence type="ECO:0000256" key="4">
    <source>
        <dbReference type="RuleBase" id="RU003719"/>
    </source>
</evidence>
<dbReference type="OrthoDB" id="117809at2"/>
<dbReference type="Gene3D" id="3.40.50.720">
    <property type="entry name" value="NAD(P)-binding Rossmann-like Domain"/>
    <property type="match status" value="2"/>
</dbReference>
<dbReference type="Pfam" id="PF02826">
    <property type="entry name" value="2-Hacid_dh_C"/>
    <property type="match status" value="1"/>
</dbReference>
<dbReference type="GO" id="GO:0005829">
    <property type="term" value="C:cytosol"/>
    <property type="evidence" value="ECO:0007669"/>
    <property type="project" value="TreeGrafter"/>
</dbReference>
<dbReference type="InterPro" id="IPR036291">
    <property type="entry name" value="NAD(P)-bd_dom_sf"/>
</dbReference>
<feature type="domain" description="D-isomer specific 2-hydroxyacid dehydrogenase catalytic" evidence="5">
    <location>
        <begin position="18"/>
        <end position="316"/>
    </location>
</feature>
<evidence type="ECO:0000313" key="7">
    <source>
        <dbReference type="EMBL" id="SIR12868.1"/>
    </source>
</evidence>
<reference evidence="8" key="1">
    <citation type="submission" date="2017-01" db="EMBL/GenBank/DDBJ databases">
        <authorList>
            <person name="Varghese N."/>
            <person name="Submissions S."/>
        </authorList>
    </citation>
    <scope>NUCLEOTIDE SEQUENCE [LARGE SCALE GENOMIC DNA]</scope>
    <source>
        <strain evidence="8">ATCC 12950</strain>
    </source>
</reference>
<organism evidence="7 8">
    <name type="scientific">Microbispora rosea</name>
    <dbReference type="NCBI Taxonomy" id="58117"/>
    <lineage>
        <taxon>Bacteria</taxon>
        <taxon>Bacillati</taxon>
        <taxon>Actinomycetota</taxon>
        <taxon>Actinomycetes</taxon>
        <taxon>Streptosporangiales</taxon>
        <taxon>Streptosporangiaceae</taxon>
        <taxon>Microbispora</taxon>
    </lineage>
</organism>
<evidence type="ECO:0000256" key="2">
    <source>
        <dbReference type="ARBA" id="ARBA00023002"/>
    </source>
</evidence>
<feature type="domain" description="D-isomer specific 2-hydroxyacid dehydrogenase NAD-binding" evidence="6">
    <location>
        <begin position="113"/>
        <end position="284"/>
    </location>
</feature>
<dbReference type="GO" id="GO:0016618">
    <property type="term" value="F:hydroxypyruvate reductase [NAD(P)H] activity"/>
    <property type="evidence" value="ECO:0007669"/>
    <property type="project" value="TreeGrafter"/>
</dbReference>
<accession>A0A1N6YE61</accession>
<keyword evidence="2 4" id="KW-0560">Oxidoreductase</keyword>
<dbReference type="GO" id="GO:0051287">
    <property type="term" value="F:NAD binding"/>
    <property type="evidence" value="ECO:0007669"/>
    <property type="project" value="InterPro"/>
</dbReference>
<evidence type="ECO:0000256" key="3">
    <source>
        <dbReference type="ARBA" id="ARBA00023027"/>
    </source>
</evidence>
<evidence type="ECO:0000259" key="6">
    <source>
        <dbReference type="Pfam" id="PF02826"/>
    </source>
</evidence>
<dbReference type="SUPFAM" id="SSF52283">
    <property type="entry name" value="Formate/glycerate dehydrogenase catalytic domain-like"/>
    <property type="match status" value="1"/>
</dbReference>
<dbReference type="GO" id="GO:0030267">
    <property type="term" value="F:glyoxylate reductase (NADPH) activity"/>
    <property type="evidence" value="ECO:0007669"/>
    <property type="project" value="TreeGrafter"/>
</dbReference>
<dbReference type="InterPro" id="IPR006140">
    <property type="entry name" value="D-isomer_DH_NAD-bd"/>
</dbReference>
<dbReference type="InterPro" id="IPR006139">
    <property type="entry name" value="D-isomer_2_OHA_DH_cat_dom"/>
</dbReference>
<dbReference type="PROSITE" id="PS00671">
    <property type="entry name" value="D_2_HYDROXYACID_DH_3"/>
    <property type="match status" value="1"/>
</dbReference>
<dbReference type="PANTHER" id="PTHR10996">
    <property type="entry name" value="2-HYDROXYACID DEHYDROGENASE-RELATED"/>
    <property type="match status" value="1"/>
</dbReference>
<gene>
    <name evidence="7" type="ORF">SAMN05421833_106108</name>
</gene>
<dbReference type="Pfam" id="PF00389">
    <property type="entry name" value="2-Hacid_dh"/>
    <property type="match status" value="1"/>
</dbReference>
<proteinExistence type="inferred from homology"/>
<dbReference type="InterPro" id="IPR029753">
    <property type="entry name" value="D-isomer_DH_CS"/>
</dbReference>
<keyword evidence="3" id="KW-0520">NAD</keyword>
<dbReference type="EMBL" id="FTNI01000006">
    <property type="protein sequence ID" value="SIR12868.1"/>
    <property type="molecule type" value="Genomic_DNA"/>
</dbReference>
<protein>
    <submittedName>
        <fullName evidence="7">D-3-phosphoglycerate dehydrogenase</fullName>
    </submittedName>
</protein>
<dbReference type="AlphaFoldDB" id="A0A1N6YE61"/>
<dbReference type="CDD" id="cd12175">
    <property type="entry name" value="2-Hacid_dh_11"/>
    <property type="match status" value="1"/>
</dbReference>
<keyword evidence="8" id="KW-1185">Reference proteome</keyword>
<comment type="similarity">
    <text evidence="1 4">Belongs to the D-isomer specific 2-hydroxyacid dehydrogenase family.</text>
</comment>
<evidence type="ECO:0000259" key="5">
    <source>
        <dbReference type="Pfam" id="PF00389"/>
    </source>
</evidence>
<sequence>MTWNVLALPPLPEDAVRGLLADLDGRAEVRVPARHDRAALLDALPEAEIVVGDWSGALALDSEAVRLAPRLAFVQQPSVGVDGHDLEALARAGVPLANTAGVNAAAVAEWCLAAALSLLRHLADGDRAMRAGEWPQFAYQRRELAGCVVGVIGFGPVGAACARLFRALGCRVSYWSRTPRHEAYGAAYLDLDALVAGSDVLVLAVALAPETRGLIDAERIARMPKGSVLVNAARGGVVDRAALLAALESGHLAGAALDVYDSEPPAPDDPLRSCPQVLLSPHAAGVTPEATTRLIRCVLDNITAATDGRPVVNVVNGADPLVRRRSPRL</sequence>